<evidence type="ECO:0000313" key="4">
    <source>
        <dbReference type="Proteomes" id="UP000566711"/>
    </source>
</evidence>
<dbReference type="AlphaFoldDB" id="A0A7W2I9G1"/>
<proteinExistence type="predicted"/>
<dbReference type="InterPro" id="IPR010982">
    <property type="entry name" value="Lambda_DNA-bd_dom_sf"/>
</dbReference>
<name>A0A7W2I9G1_9BURK</name>
<organism evidence="3 4">
    <name type="scientific">Rugamonas fusca</name>
    <dbReference type="NCBI Taxonomy" id="2758568"/>
    <lineage>
        <taxon>Bacteria</taxon>
        <taxon>Pseudomonadati</taxon>
        <taxon>Pseudomonadota</taxon>
        <taxon>Betaproteobacteria</taxon>
        <taxon>Burkholderiales</taxon>
        <taxon>Oxalobacteraceae</taxon>
        <taxon>Telluria group</taxon>
        <taxon>Rugamonas</taxon>
    </lineage>
</organism>
<dbReference type="Pfam" id="PF01381">
    <property type="entry name" value="HTH_3"/>
    <property type="match status" value="1"/>
</dbReference>
<evidence type="ECO:0000256" key="1">
    <source>
        <dbReference type="ARBA" id="ARBA00023125"/>
    </source>
</evidence>
<dbReference type="GO" id="GO:0003677">
    <property type="term" value="F:DNA binding"/>
    <property type="evidence" value="ECO:0007669"/>
    <property type="project" value="UniProtKB-KW"/>
</dbReference>
<feature type="domain" description="HTH cro/C1-type" evidence="2">
    <location>
        <begin position="6"/>
        <end position="60"/>
    </location>
</feature>
<dbReference type="PROSITE" id="PS50943">
    <property type="entry name" value="HTH_CROC1"/>
    <property type="match status" value="1"/>
</dbReference>
<comment type="caution">
    <text evidence="3">The sequence shown here is derived from an EMBL/GenBank/DDBJ whole genome shotgun (WGS) entry which is preliminary data.</text>
</comment>
<sequence length="105" mass="11893">MINNALKLIRQYHNIKQSQLADRLAISSSYLSELESGKKEPTLDILHRYSEVFGVPLSSLVVFSETLDGTQNISKARSFISKKMLKILEWIAEKDDIEPAKTKAI</sequence>
<protein>
    <submittedName>
        <fullName evidence="3">Helix-turn-helix transcriptional regulator</fullName>
    </submittedName>
</protein>
<dbReference type="SMART" id="SM00530">
    <property type="entry name" value="HTH_XRE"/>
    <property type="match status" value="1"/>
</dbReference>
<dbReference type="PANTHER" id="PTHR46558:SF4">
    <property type="entry name" value="DNA-BIDING PHAGE PROTEIN"/>
    <property type="match status" value="1"/>
</dbReference>
<dbReference type="CDD" id="cd00093">
    <property type="entry name" value="HTH_XRE"/>
    <property type="match status" value="1"/>
</dbReference>
<dbReference type="Gene3D" id="1.10.260.40">
    <property type="entry name" value="lambda repressor-like DNA-binding domains"/>
    <property type="match status" value="1"/>
</dbReference>
<dbReference type="PANTHER" id="PTHR46558">
    <property type="entry name" value="TRACRIPTIONAL REGULATORY PROTEIN-RELATED-RELATED"/>
    <property type="match status" value="1"/>
</dbReference>
<dbReference type="InterPro" id="IPR001387">
    <property type="entry name" value="Cro/C1-type_HTH"/>
</dbReference>
<evidence type="ECO:0000259" key="2">
    <source>
        <dbReference type="PROSITE" id="PS50943"/>
    </source>
</evidence>
<keyword evidence="4" id="KW-1185">Reference proteome</keyword>
<dbReference type="EMBL" id="JACEZS010000033">
    <property type="protein sequence ID" value="MBA5608511.1"/>
    <property type="molecule type" value="Genomic_DNA"/>
</dbReference>
<gene>
    <name evidence="3" type="ORF">H3H36_24500</name>
</gene>
<reference evidence="3 4" key="1">
    <citation type="submission" date="2020-07" db="EMBL/GenBank/DDBJ databases">
        <title>Novel species isolated from subtropical streams in China.</title>
        <authorList>
            <person name="Lu H."/>
        </authorList>
    </citation>
    <scope>NUCLEOTIDE SEQUENCE [LARGE SCALE GENOMIC DNA]</scope>
    <source>
        <strain evidence="3 4">FT3S</strain>
    </source>
</reference>
<keyword evidence="1" id="KW-0238">DNA-binding</keyword>
<dbReference type="Proteomes" id="UP000566711">
    <property type="component" value="Unassembled WGS sequence"/>
</dbReference>
<evidence type="ECO:0000313" key="3">
    <source>
        <dbReference type="EMBL" id="MBA5608511.1"/>
    </source>
</evidence>
<accession>A0A7W2I9G1</accession>
<dbReference type="RefSeq" id="WP_182220671.1">
    <property type="nucleotide sequence ID" value="NZ_JACEZS010000033.1"/>
</dbReference>
<dbReference type="SUPFAM" id="SSF47413">
    <property type="entry name" value="lambda repressor-like DNA-binding domains"/>
    <property type="match status" value="1"/>
</dbReference>